<dbReference type="SUPFAM" id="SSF53756">
    <property type="entry name" value="UDP-Glycosyltransferase/glycogen phosphorylase"/>
    <property type="match status" value="1"/>
</dbReference>
<accession>A0A212J1V9</accession>
<dbReference type="InterPro" id="IPR055259">
    <property type="entry name" value="YkvP/CgeB_Glyco_trans-like"/>
</dbReference>
<protein>
    <submittedName>
        <fullName evidence="2">CgeB family protein</fullName>
    </submittedName>
</protein>
<evidence type="ECO:0000259" key="1">
    <source>
        <dbReference type="Pfam" id="PF13524"/>
    </source>
</evidence>
<organism evidence="2">
    <name type="scientific">uncultured delta proteobacterium</name>
    <dbReference type="NCBI Taxonomy" id="34034"/>
    <lineage>
        <taxon>Bacteria</taxon>
        <taxon>Deltaproteobacteria</taxon>
        <taxon>environmental samples</taxon>
    </lineage>
</organism>
<proteinExistence type="predicted"/>
<dbReference type="AlphaFoldDB" id="A0A212J1V9"/>
<dbReference type="Pfam" id="PF13524">
    <property type="entry name" value="Glyco_trans_1_2"/>
    <property type="match status" value="1"/>
</dbReference>
<evidence type="ECO:0000313" key="2">
    <source>
        <dbReference type="EMBL" id="SBV93429.1"/>
    </source>
</evidence>
<feature type="domain" description="Spore protein YkvP/CgeB glycosyl transferase-like" evidence="1">
    <location>
        <begin position="192"/>
        <end position="340"/>
    </location>
</feature>
<gene>
    <name evidence="2" type="ORF">KL86DPRO_10531</name>
</gene>
<dbReference type="EMBL" id="FLUQ01000001">
    <property type="protein sequence ID" value="SBV93429.1"/>
    <property type="molecule type" value="Genomic_DNA"/>
</dbReference>
<reference evidence="2" key="1">
    <citation type="submission" date="2016-04" db="EMBL/GenBank/DDBJ databases">
        <authorList>
            <person name="Evans L.H."/>
            <person name="Alamgir A."/>
            <person name="Owens N."/>
            <person name="Weber N.D."/>
            <person name="Virtaneva K."/>
            <person name="Barbian K."/>
            <person name="Babar A."/>
            <person name="Rosenke K."/>
        </authorList>
    </citation>
    <scope>NUCLEOTIDE SEQUENCE</scope>
    <source>
        <strain evidence="2">86</strain>
    </source>
</reference>
<name>A0A212J1V9_9DELT</name>
<sequence>MQRVLVVLPFYGGSLPIGRYCVAALQELGCLVDVFESPSFYGALRACKELNVSIERQEYLENSFLQVVTQAVLATVERFEPDLVLCMAQAPLSRQGLSRLRKDGVPTAMWFVEDYRLFTYWRAFAPLYDIFAVIQKEPFLGELAQNGVANALYLPLAADPSVHKPLELSPADAQRFGAELSFMGAGYPNRRAAFRHLVRHGLKIWGTEWEGDPILAPLVQMQGKRINTEDTVRIFNAAAINLNLHSSVNAEELVPQGDFVNPRTFEIAACGAFQLVDRRSLMPELFDESDLATFSSLPELEEKIAYFAGHPDERRAYAERGRERVLAGHTYAARMRTLLEFAQKRLPQRAKRVDRDWPDDLPEALRGELHALYGALGLPSGAGFSDVVAAVRRKNEKLSSLETAILFLDEWKKQYSL</sequence>